<proteinExistence type="predicted"/>
<dbReference type="Proteomes" id="UP000235616">
    <property type="component" value="Unassembled WGS sequence"/>
</dbReference>
<dbReference type="RefSeq" id="WP_102647072.1">
    <property type="nucleotide sequence ID" value="NZ_PNYA01000018.1"/>
</dbReference>
<evidence type="ECO:0000313" key="2">
    <source>
        <dbReference type="EMBL" id="PMS17650.1"/>
    </source>
</evidence>
<dbReference type="EMBL" id="PNYA01000018">
    <property type="protein sequence ID" value="PMS17650.1"/>
    <property type="molecule type" value="Genomic_DNA"/>
</dbReference>
<dbReference type="Pfam" id="PF06983">
    <property type="entry name" value="3-dmu-9_3-mt"/>
    <property type="match status" value="1"/>
</dbReference>
<dbReference type="Gene3D" id="3.10.180.10">
    <property type="entry name" value="2,3-Dihydroxybiphenyl 1,2-Dioxygenase, domain 1"/>
    <property type="match status" value="1"/>
</dbReference>
<comment type="caution">
    <text evidence="2">The sequence shown here is derived from an EMBL/GenBank/DDBJ whole genome shotgun (WGS) entry which is preliminary data.</text>
</comment>
<gene>
    <name evidence="2" type="ORF">C0Z18_19525</name>
</gene>
<dbReference type="PANTHER" id="PTHR33990">
    <property type="entry name" value="PROTEIN YJDN-RELATED"/>
    <property type="match status" value="1"/>
</dbReference>
<evidence type="ECO:0000259" key="1">
    <source>
        <dbReference type="Pfam" id="PF06983"/>
    </source>
</evidence>
<protein>
    <recommendedName>
        <fullName evidence="1">PhnB-like domain-containing protein</fullName>
    </recommendedName>
</protein>
<dbReference type="InterPro" id="IPR029068">
    <property type="entry name" value="Glyas_Bleomycin-R_OHBP_Dase"/>
</dbReference>
<keyword evidence="3" id="KW-1185">Reference proteome</keyword>
<organism evidence="2 3">
    <name type="scientific">Trinickia dabaoshanensis</name>
    <dbReference type="NCBI Taxonomy" id="564714"/>
    <lineage>
        <taxon>Bacteria</taxon>
        <taxon>Pseudomonadati</taxon>
        <taxon>Pseudomonadota</taxon>
        <taxon>Betaproteobacteria</taxon>
        <taxon>Burkholderiales</taxon>
        <taxon>Burkholderiaceae</taxon>
        <taxon>Trinickia</taxon>
    </lineage>
</organism>
<dbReference type="AlphaFoldDB" id="A0A2N7VKH0"/>
<name>A0A2N7VKH0_9BURK</name>
<feature type="domain" description="PhnB-like" evidence="1">
    <location>
        <begin position="4"/>
        <end position="114"/>
    </location>
</feature>
<dbReference type="InterPro" id="IPR028973">
    <property type="entry name" value="PhnB-like"/>
</dbReference>
<dbReference type="PIRSF" id="PIRSF021700">
    <property type="entry name" value="3_dmu_93_MTrfase"/>
    <property type="match status" value="1"/>
</dbReference>
<accession>A0A2N7VKH0</accession>
<evidence type="ECO:0000313" key="3">
    <source>
        <dbReference type="Proteomes" id="UP000235616"/>
    </source>
</evidence>
<reference evidence="2 3" key="1">
    <citation type="submission" date="2018-01" db="EMBL/GenBank/DDBJ databases">
        <title>Whole genome analyses suggest that Burkholderia sensu lato contains two further novel genera in the rhizoxinica-symbiotica group Mycetohabitans gen. nov., and Trinickia gen. nov.: implications for the evolution of diazotrophy and nodulation in the Burkholderiaceae.</title>
        <authorList>
            <person name="Estrada-de los Santos P."/>
            <person name="Palmer M."/>
            <person name="Chavez-Ramirez B."/>
            <person name="Beukes C."/>
            <person name="Steenkamp E.T."/>
            <person name="Hirsch A.M."/>
            <person name="Manyaka P."/>
            <person name="Maluk M."/>
            <person name="Lafos M."/>
            <person name="Crook M."/>
            <person name="Gross E."/>
            <person name="Simon M.F."/>
            <person name="Bueno dos Reis Junior F."/>
            <person name="Poole P.S."/>
            <person name="Venter S.N."/>
            <person name="James E.K."/>
        </authorList>
    </citation>
    <scope>NUCLEOTIDE SEQUENCE [LARGE SCALE GENOMIC DNA]</scope>
    <source>
        <strain evidence="2 3">GIMN1.004</strain>
    </source>
</reference>
<sequence length="157" mass="17430">MSIQKITPFLWYSTQAEEAAAFYASVFPDSRVVRVTPVPVAGSTKVVQFLLFGQPFIAMSHEGGESFNHSISFMVNCADQQELDRYWEKLVEGGGAYDNCGWLRDRFGVSWQIVPDDLISMMSDPDPVKSARVAKAMMQMNKFDVAALKAAYAGAED</sequence>
<dbReference type="SUPFAM" id="SSF54593">
    <property type="entry name" value="Glyoxalase/Bleomycin resistance protein/Dihydroxybiphenyl dioxygenase"/>
    <property type="match status" value="1"/>
</dbReference>
<dbReference type="PANTHER" id="PTHR33990:SF2">
    <property type="entry name" value="PHNB-LIKE DOMAIN-CONTAINING PROTEIN"/>
    <property type="match status" value="1"/>
</dbReference>
<dbReference type="InterPro" id="IPR009725">
    <property type="entry name" value="3_dmu_93_MTrfase"/>
</dbReference>
<dbReference type="CDD" id="cd06588">
    <property type="entry name" value="PhnB_like"/>
    <property type="match status" value="1"/>
</dbReference>
<dbReference type="OrthoDB" id="5293819at2"/>